<feature type="non-terminal residue" evidence="1">
    <location>
        <position position="1415"/>
    </location>
</feature>
<reference evidence="1 2" key="1">
    <citation type="journal article" date="2020" name="Cell">
        <title>Large-Scale Comparative Analyses of Tick Genomes Elucidate Their Genetic Diversity and Vector Capacities.</title>
        <authorList>
            <consortium name="Tick Genome and Microbiome Consortium (TIGMIC)"/>
            <person name="Jia N."/>
            <person name="Wang J."/>
            <person name="Shi W."/>
            <person name="Du L."/>
            <person name="Sun Y."/>
            <person name="Zhan W."/>
            <person name="Jiang J.F."/>
            <person name="Wang Q."/>
            <person name="Zhang B."/>
            <person name="Ji P."/>
            <person name="Bell-Sakyi L."/>
            <person name="Cui X.M."/>
            <person name="Yuan T.T."/>
            <person name="Jiang B.G."/>
            <person name="Yang W.F."/>
            <person name="Lam T.T."/>
            <person name="Chang Q.C."/>
            <person name="Ding S.J."/>
            <person name="Wang X.J."/>
            <person name="Zhu J.G."/>
            <person name="Ruan X.D."/>
            <person name="Zhao L."/>
            <person name="Wei J.T."/>
            <person name="Ye R.Z."/>
            <person name="Que T.C."/>
            <person name="Du C.H."/>
            <person name="Zhou Y.H."/>
            <person name="Cheng J.X."/>
            <person name="Dai P.F."/>
            <person name="Guo W.B."/>
            <person name="Han X.H."/>
            <person name="Huang E.J."/>
            <person name="Li L.F."/>
            <person name="Wei W."/>
            <person name="Gao Y.C."/>
            <person name="Liu J.Z."/>
            <person name="Shao H.Z."/>
            <person name="Wang X."/>
            <person name="Wang C.C."/>
            <person name="Yang T.C."/>
            <person name="Huo Q.B."/>
            <person name="Li W."/>
            <person name="Chen H.Y."/>
            <person name="Chen S.E."/>
            <person name="Zhou L.G."/>
            <person name="Ni X.B."/>
            <person name="Tian J.H."/>
            <person name="Sheng Y."/>
            <person name="Liu T."/>
            <person name="Pan Y.S."/>
            <person name="Xia L.Y."/>
            <person name="Li J."/>
            <person name="Zhao F."/>
            <person name="Cao W.C."/>
        </authorList>
    </citation>
    <scope>NUCLEOTIDE SEQUENCE [LARGE SCALE GENOMIC DNA]</scope>
    <source>
        <strain evidence="1">Iper-2018</strain>
    </source>
</reference>
<protein>
    <submittedName>
        <fullName evidence="1">Uncharacterized protein</fullName>
    </submittedName>
</protein>
<gene>
    <name evidence="1" type="ORF">HPB47_007858</name>
</gene>
<evidence type="ECO:0000313" key="1">
    <source>
        <dbReference type="EMBL" id="KAG0414977.1"/>
    </source>
</evidence>
<dbReference type="Proteomes" id="UP000805193">
    <property type="component" value="Unassembled WGS sequence"/>
</dbReference>
<name>A0AC60P6M6_IXOPE</name>
<dbReference type="EMBL" id="JABSTQ010011125">
    <property type="protein sequence ID" value="KAG0414977.1"/>
    <property type="molecule type" value="Genomic_DNA"/>
</dbReference>
<evidence type="ECO:0000313" key="2">
    <source>
        <dbReference type="Proteomes" id="UP000805193"/>
    </source>
</evidence>
<proteinExistence type="predicted"/>
<accession>A0AC60P6M6</accession>
<sequence>MRGATKRLRCSVRLGYCATEEHSWARAGATRLSRSHAKLLNLGQCSSRYKRYCQVGREHDTVVMLHGRALNSRGSSLLLLRVASHGERCAELKQMAVTKLPAHHRRSVETWVVLGEGQTHRSRANTASKRKVAFYEGPASVASELLKWGVVCSLLIGWVEVTQKNETRFKKPAPWTLRDIACMLFSIASSASAIQKGVYTVQEQSLLGGHCSAMLRNALAYIGTGLTLAGLSVISSLRRKRGLGASGLVCCVLGMAFTATVVDLLRLQQFLVINQELAVSDLQYERSIVLLTGLLACFTLGCFLFSGLRDIVVYDRHTLQIRKSTDEDTHSPFSIVMAVVFYKHMKNIFLLSRTVVSDLPVLSKRLASSFLVDKLHSRLVKKGQASYNRTRFLVTLLVVFRMDIFWVFVVTSAYYGCLIARIPILESLISDSSSSQTDTLAVLFLATCVGDSLLSCYQLRLCMRLAQRIRSILQADMFQKMTRLSPTSRAQYPAGQVVSILGVDCMMVSFGAMQFPMPIIGIICSPVIFVMLSARVGMVPAILCAAWLLLIVLLPIPISRIQKALWSKLMQARDERLKRMADLLSSVRLVKMYAWEDAYMGAVTEVREKEMAPVLRVNLLDGFIDSLYSASTSVMTIILFGALTAMDPARVLNPALSFSCIYILSLTDMVTNSASLTLRMRSLMSLSMRRILKFSIAEEQETPPTYSMHRTQRKGEVVLEKCSFAWTNGQGSKGQAVLSGISMDVQPGALVGITGFVGSGKSSLLAAILGDMHHLEGNVRITGKIGYVPQVACIYNMTVRDNIVFGKEFDPVRYGRVLRACELLNDINTFPAGDVTEVGEKGETLSGGQKQRISLARAAYSSCEIYLLDDPLSALDPNVAAKVFKQVLGCNGLLKDKTRIMVSNQGNLLKHMSLLMLMDRNTMSVYHSLEELLQDERAPKTLSIGMAGQGHSEPTDYDTQTASLEQDESNGKVTNMESQTSSKGAWEVTRALLRLSGFCMPAALIFFAASAVALAWQLLWIKQWTDANSVDNDDNSYDPSWVWGLTGLCLGDVVFRCIGGALLAASVRQLSRSLHRDMLSHVLFSPVSYFDSTPRGRILNRFAIDLEQMDSRFYLMVKVCIQNVLMAVSRFAVVATQSPVVLGIGGIGAVILVLGMRIIIRASNEVRFVEGAYTSRLLQHVTEAVDSLSSIRSYGMVERFCSHFCRLVDANMVPYNAYVGCYRISRALVSAVGFVIVFATLIFTVVTATSGASSVGLALSSSLSVPMIMMSLCLVLFSSLITMASFERALEYTELPQEPDVNIEPRYQDGEIQPELLSVLPVDQKWPTKGKLEFKDYATSYRPGILPDVLKGVTFVVQPQEKVGVVGRTGAGKSSLVLAVLRILKSSRGSILIDGVDIKAVPLRRLRNAVTVIPQ</sequence>
<keyword evidence="2" id="KW-1185">Reference proteome</keyword>
<organism evidence="1 2">
    <name type="scientific">Ixodes persulcatus</name>
    <name type="common">Taiga tick</name>
    <dbReference type="NCBI Taxonomy" id="34615"/>
    <lineage>
        <taxon>Eukaryota</taxon>
        <taxon>Metazoa</taxon>
        <taxon>Ecdysozoa</taxon>
        <taxon>Arthropoda</taxon>
        <taxon>Chelicerata</taxon>
        <taxon>Arachnida</taxon>
        <taxon>Acari</taxon>
        <taxon>Parasitiformes</taxon>
        <taxon>Ixodida</taxon>
        <taxon>Ixodoidea</taxon>
        <taxon>Ixodidae</taxon>
        <taxon>Ixodinae</taxon>
        <taxon>Ixodes</taxon>
    </lineage>
</organism>
<comment type="caution">
    <text evidence="1">The sequence shown here is derived from an EMBL/GenBank/DDBJ whole genome shotgun (WGS) entry which is preliminary data.</text>
</comment>